<accession>A0ACB9BGV5</accession>
<protein>
    <submittedName>
        <fullName evidence="1">Uncharacterized protein</fullName>
    </submittedName>
</protein>
<reference evidence="1 2" key="2">
    <citation type="journal article" date="2022" name="Mol. Ecol. Resour.">
        <title>The genomes of chicory, endive, great burdock and yacon provide insights into Asteraceae paleo-polyploidization history and plant inulin production.</title>
        <authorList>
            <person name="Fan W."/>
            <person name="Wang S."/>
            <person name="Wang H."/>
            <person name="Wang A."/>
            <person name="Jiang F."/>
            <person name="Liu H."/>
            <person name="Zhao H."/>
            <person name="Xu D."/>
            <person name="Zhang Y."/>
        </authorList>
    </citation>
    <scope>NUCLEOTIDE SEQUENCE [LARGE SCALE GENOMIC DNA]</scope>
    <source>
        <strain evidence="2">cv. Punajuju</strain>
        <tissue evidence="1">Leaves</tissue>
    </source>
</reference>
<dbReference type="Proteomes" id="UP001055811">
    <property type="component" value="Linkage Group LG06"/>
</dbReference>
<proteinExistence type="predicted"/>
<gene>
    <name evidence="1" type="ORF">L2E82_32595</name>
</gene>
<evidence type="ECO:0000313" key="2">
    <source>
        <dbReference type="Proteomes" id="UP001055811"/>
    </source>
</evidence>
<name>A0ACB9BGV5_CICIN</name>
<comment type="caution">
    <text evidence="1">The sequence shown here is derived from an EMBL/GenBank/DDBJ whole genome shotgun (WGS) entry which is preliminary data.</text>
</comment>
<evidence type="ECO:0000313" key="1">
    <source>
        <dbReference type="EMBL" id="KAI3721579.1"/>
    </source>
</evidence>
<dbReference type="EMBL" id="CM042014">
    <property type="protein sequence ID" value="KAI3721579.1"/>
    <property type="molecule type" value="Genomic_DNA"/>
</dbReference>
<organism evidence="1 2">
    <name type="scientific">Cichorium intybus</name>
    <name type="common">Chicory</name>
    <dbReference type="NCBI Taxonomy" id="13427"/>
    <lineage>
        <taxon>Eukaryota</taxon>
        <taxon>Viridiplantae</taxon>
        <taxon>Streptophyta</taxon>
        <taxon>Embryophyta</taxon>
        <taxon>Tracheophyta</taxon>
        <taxon>Spermatophyta</taxon>
        <taxon>Magnoliopsida</taxon>
        <taxon>eudicotyledons</taxon>
        <taxon>Gunneridae</taxon>
        <taxon>Pentapetalae</taxon>
        <taxon>asterids</taxon>
        <taxon>campanulids</taxon>
        <taxon>Asterales</taxon>
        <taxon>Asteraceae</taxon>
        <taxon>Cichorioideae</taxon>
        <taxon>Cichorieae</taxon>
        <taxon>Cichoriinae</taxon>
        <taxon>Cichorium</taxon>
    </lineage>
</organism>
<keyword evidence="2" id="KW-1185">Reference proteome</keyword>
<sequence length="99" mass="11058">MIHPSHLRPSEDLLPPCFALFHPIHDEVQWKMMKASDGETVMVDWFEGGDEQICESRVNCWITVMIGGEFLVTVMPEVMNTADGDGTISSQPLGEDPLI</sequence>
<reference evidence="2" key="1">
    <citation type="journal article" date="2022" name="Mol. Ecol. Resour.">
        <title>The genomes of chicory, endive, great burdock and yacon provide insights into Asteraceae palaeo-polyploidization history and plant inulin production.</title>
        <authorList>
            <person name="Fan W."/>
            <person name="Wang S."/>
            <person name="Wang H."/>
            <person name="Wang A."/>
            <person name="Jiang F."/>
            <person name="Liu H."/>
            <person name="Zhao H."/>
            <person name="Xu D."/>
            <person name="Zhang Y."/>
        </authorList>
    </citation>
    <scope>NUCLEOTIDE SEQUENCE [LARGE SCALE GENOMIC DNA]</scope>
    <source>
        <strain evidence="2">cv. Punajuju</strain>
    </source>
</reference>